<dbReference type="PANTHER" id="PTHR10075">
    <property type="entry name" value="BASIGIN RELATED"/>
    <property type="match status" value="1"/>
</dbReference>
<dbReference type="GO" id="GO:0070593">
    <property type="term" value="P:dendrite self-avoidance"/>
    <property type="evidence" value="ECO:0007669"/>
    <property type="project" value="TreeGrafter"/>
</dbReference>
<feature type="chain" id="PRO_5027076300" description="Hemolin" evidence="8">
    <location>
        <begin position="20"/>
        <end position="412"/>
    </location>
</feature>
<feature type="domain" description="Ig-like" evidence="9">
    <location>
        <begin position="216"/>
        <end position="318"/>
    </location>
</feature>
<feature type="domain" description="Ig-like" evidence="9">
    <location>
        <begin position="120"/>
        <end position="207"/>
    </location>
</feature>
<dbReference type="InterPro" id="IPR013783">
    <property type="entry name" value="Ig-like_fold"/>
</dbReference>
<dbReference type="GO" id="GO:0007411">
    <property type="term" value="P:axon guidance"/>
    <property type="evidence" value="ECO:0007669"/>
    <property type="project" value="TreeGrafter"/>
</dbReference>
<evidence type="ECO:0000313" key="10">
    <source>
        <dbReference type="Proteomes" id="UP001652582"/>
    </source>
</evidence>
<feature type="domain" description="Ig-like" evidence="9">
    <location>
        <begin position="28"/>
        <end position="111"/>
    </location>
</feature>
<evidence type="ECO:0000256" key="5">
    <source>
        <dbReference type="ARBA" id="ARBA00023319"/>
    </source>
</evidence>
<keyword evidence="4" id="KW-0325">Glycoprotein</keyword>
<dbReference type="InterPro" id="IPR003599">
    <property type="entry name" value="Ig_sub"/>
</dbReference>
<sequence>MARITSCAVLALCVLLSASQPVEKLSLPVLKQLPSEVLFRDHKELVLECSADDVGVKYTWQKDGKPFPDQQAKVERNEGTLVFKDPTKADEGVYTCIAISSLGAATSRPVHVKRAYLEEPEVAVKEHSPVEGKTYKLDCKIPDSYPKPEISWVLKTDKSKNNVRGERFTISDEGDLYISSVTKEDTGDTEYVCVAKSPATDSEVVLAKHVLKSVVPSKEVDHEMVQQYVTKDTTIKAGESVYLYCIYGGNPLAHPDWFKDGKDVNNGPKDRVTRHNQSVGKRLIIKEVWLEDAGEYSCSVDNEIGKVQKHSFHVKVVSAPKFIKKSEQKLVVKQGDDVTLPCHVRAVPEAKVSWTFNGSRPSRTQPVTSTQGNVVVSDFIIKNIQKSDQGYYGCRAENEYGDDYVETLLYVQ</sequence>
<dbReference type="PIRSF" id="PIRSF000615">
    <property type="entry name" value="TyrPK_CSF1-R"/>
    <property type="match status" value="1"/>
</dbReference>
<keyword evidence="8" id="KW-0732">Signal</keyword>
<comment type="subcellular location">
    <subcellularLocation>
        <location evidence="1">Secreted</location>
    </subcellularLocation>
</comment>
<evidence type="ECO:0000256" key="6">
    <source>
        <dbReference type="ARBA" id="ARBA00061228"/>
    </source>
</evidence>
<dbReference type="AlphaFoldDB" id="A0A6J1MVU4"/>
<dbReference type="SMART" id="SM00409">
    <property type="entry name" value="IG"/>
    <property type="match status" value="4"/>
</dbReference>
<dbReference type="SMART" id="SM00408">
    <property type="entry name" value="IGc2"/>
    <property type="match status" value="4"/>
</dbReference>
<dbReference type="InterPro" id="IPR036179">
    <property type="entry name" value="Ig-like_dom_sf"/>
</dbReference>
<dbReference type="OrthoDB" id="6244967at2759"/>
<feature type="domain" description="Ig-like" evidence="9">
    <location>
        <begin position="320"/>
        <end position="412"/>
    </location>
</feature>
<dbReference type="SUPFAM" id="SSF48726">
    <property type="entry name" value="Immunoglobulin"/>
    <property type="match status" value="4"/>
</dbReference>
<evidence type="ECO:0000256" key="4">
    <source>
        <dbReference type="ARBA" id="ARBA00023180"/>
    </source>
</evidence>
<dbReference type="PANTHER" id="PTHR10075:SF100">
    <property type="entry name" value="FASCICLIN-2"/>
    <property type="match status" value="1"/>
</dbReference>
<keyword evidence="5" id="KW-0393">Immunoglobulin domain</keyword>
<evidence type="ECO:0000256" key="8">
    <source>
        <dbReference type="SAM" id="SignalP"/>
    </source>
</evidence>
<name>A0A6J1MVU4_BICAN</name>
<dbReference type="InterPro" id="IPR003598">
    <property type="entry name" value="Ig_sub2"/>
</dbReference>
<keyword evidence="3" id="KW-1015">Disulfide bond</keyword>
<dbReference type="Gene3D" id="2.60.40.10">
    <property type="entry name" value="Immunoglobulins"/>
    <property type="match status" value="4"/>
</dbReference>
<dbReference type="InterPro" id="IPR013098">
    <property type="entry name" value="Ig_I-set"/>
</dbReference>
<gene>
    <name evidence="11" type="primary">LOC112047095</name>
</gene>
<dbReference type="RefSeq" id="XP_023939785.1">
    <property type="nucleotide sequence ID" value="XM_024084017.2"/>
</dbReference>
<dbReference type="FunFam" id="2.60.40.10:FF:000032">
    <property type="entry name" value="palladin isoform X1"/>
    <property type="match status" value="2"/>
</dbReference>
<dbReference type="KEGG" id="bany:112047095"/>
<evidence type="ECO:0000256" key="3">
    <source>
        <dbReference type="ARBA" id="ARBA00023157"/>
    </source>
</evidence>
<protein>
    <recommendedName>
        <fullName evidence="7">Hemolin</fullName>
    </recommendedName>
</protein>
<proteinExistence type="inferred from homology"/>
<dbReference type="GO" id="GO:0005886">
    <property type="term" value="C:plasma membrane"/>
    <property type="evidence" value="ECO:0007669"/>
    <property type="project" value="TreeGrafter"/>
</dbReference>
<evidence type="ECO:0000256" key="1">
    <source>
        <dbReference type="ARBA" id="ARBA00004613"/>
    </source>
</evidence>
<keyword evidence="10" id="KW-1185">Reference proteome</keyword>
<dbReference type="GO" id="GO:0007156">
    <property type="term" value="P:homophilic cell adhesion via plasma membrane adhesion molecules"/>
    <property type="evidence" value="ECO:0007669"/>
    <property type="project" value="TreeGrafter"/>
</dbReference>
<dbReference type="GO" id="GO:0005576">
    <property type="term" value="C:extracellular region"/>
    <property type="evidence" value="ECO:0007669"/>
    <property type="project" value="UniProtKB-SubCell"/>
</dbReference>
<accession>A0A6J1MVU4</accession>
<dbReference type="GeneID" id="112047095"/>
<dbReference type="InterPro" id="IPR007110">
    <property type="entry name" value="Ig-like_dom"/>
</dbReference>
<dbReference type="GO" id="GO:0098632">
    <property type="term" value="F:cell-cell adhesion mediator activity"/>
    <property type="evidence" value="ECO:0007669"/>
    <property type="project" value="TreeGrafter"/>
</dbReference>
<organism evidence="10 11">
    <name type="scientific">Bicyclus anynana</name>
    <name type="common">Squinting bush brown butterfly</name>
    <dbReference type="NCBI Taxonomy" id="110368"/>
    <lineage>
        <taxon>Eukaryota</taxon>
        <taxon>Metazoa</taxon>
        <taxon>Ecdysozoa</taxon>
        <taxon>Arthropoda</taxon>
        <taxon>Hexapoda</taxon>
        <taxon>Insecta</taxon>
        <taxon>Pterygota</taxon>
        <taxon>Neoptera</taxon>
        <taxon>Endopterygota</taxon>
        <taxon>Lepidoptera</taxon>
        <taxon>Glossata</taxon>
        <taxon>Ditrysia</taxon>
        <taxon>Papilionoidea</taxon>
        <taxon>Nymphalidae</taxon>
        <taxon>Satyrinae</taxon>
        <taxon>Satyrini</taxon>
        <taxon>Mycalesina</taxon>
        <taxon>Bicyclus</taxon>
    </lineage>
</organism>
<dbReference type="Pfam" id="PF13927">
    <property type="entry name" value="Ig_3"/>
    <property type="match status" value="2"/>
</dbReference>
<dbReference type="Pfam" id="PF07679">
    <property type="entry name" value="I-set"/>
    <property type="match status" value="2"/>
</dbReference>
<keyword evidence="2" id="KW-0964">Secreted</keyword>
<evidence type="ECO:0000256" key="2">
    <source>
        <dbReference type="ARBA" id="ARBA00022525"/>
    </source>
</evidence>
<reference evidence="11" key="1">
    <citation type="submission" date="2025-08" db="UniProtKB">
        <authorList>
            <consortium name="RefSeq"/>
        </authorList>
    </citation>
    <scope>IDENTIFICATION</scope>
</reference>
<comment type="similarity">
    <text evidence="6">Belongs to the hemolin family.</text>
</comment>
<evidence type="ECO:0000256" key="7">
    <source>
        <dbReference type="ARBA" id="ARBA00068688"/>
    </source>
</evidence>
<dbReference type="GO" id="GO:0030424">
    <property type="term" value="C:axon"/>
    <property type="evidence" value="ECO:0007669"/>
    <property type="project" value="TreeGrafter"/>
</dbReference>
<dbReference type="Proteomes" id="UP001652582">
    <property type="component" value="Chromosome 26"/>
</dbReference>
<evidence type="ECO:0000259" key="9">
    <source>
        <dbReference type="PROSITE" id="PS50835"/>
    </source>
</evidence>
<feature type="signal peptide" evidence="8">
    <location>
        <begin position="1"/>
        <end position="19"/>
    </location>
</feature>
<evidence type="ECO:0000313" key="11">
    <source>
        <dbReference type="RefSeq" id="XP_023939785.1"/>
    </source>
</evidence>
<dbReference type="PROSITE" id="PS50835">
    <property type="entry name" value="IG_LIKE"/>
    <property type="match status" value="4"/>
</dbReference>